<evidence type="ECO:0000313" key="3">
    <source>
        <dbReference type="Proteomes" id="UP000261420"/>
    </source>
</evidence>
<protein>
    <submittedName>
        <fullName evidence="2">Uncharacterized protein</fullName>
    </submittedName>
</protein>
<feature type="region of interest" description="Disordered" evidence="1">
    <location>
        <begin position="1"/>
        <end position="38"/>
    </location>
</feature>
<name>A0A3B4V461_SERDU</name>
<accession>A0A3B4V461</accession>
<sequence length="72" mass="8640">MESGAEGELTQRCLHVKEQRNGELTGPELPVDERKQRDREERETLVLWKKPLFTLHYFTLELLITLKEWMSR</sequence>
<evidence type="ECO:0000256" key="1">
    <source>
        <dbReference type="SAM" id="MobiDB-lite"/>
    </source>
</evidence>
<dbReference type="Proteomes" id="UP000261420">
    <property type="component" value="Unplaced"/>
</dbReference>
<dbReference type="GeneTree" id="ENSGT00940000169081"/>
<dbReference type="AlphaFoldDB" id="A0A3B4V461"/>
<reference evidence="2" key="1">
    <citation type="submission" date="2025-08" db="UniProtKB">
        <authorList>
            <consortium name="Ensembl"/>
        </authorList>
    </citation>
    <scope>IDENTIFICATION</scope>
</reference>
<organism evidence="2 3">
    <name type="scientific">Seriola dumerili</name>
    <name type="common">Greater amberjack</name>
    <name type="synonym">Caranx dumerili</name>
    <dbReference type="NCBI Taxonomy" id="41447"/>
    <lineage>
        <taxon>Eukaryota</taxon>
        <taxon>Metazoa</taxon>
        <taxon>Chordata</taxon>
        <taxon>Craniata</taxon>
        <taxon>Vertebrata</taxon>
        <taxon>Euteleostomi</taxon>
        <taxon>Actinopterygii</taxon>
        <taxon>Neopterygii</taxon>
        <taxon>Teleostei</taxon>
        <taxon>Neoteleostei</taxon>
        <taxon>Acanthomorphata</taxon>
        <taxon>Carangaria</taxon>
        <taxon>Carangiformes</taxon>
        <taxon>Carangidae</taxon>
        <taxon>Seriola</taxon>
    </lineage>
</organism>
<proteinExistence type="predicted"/>
<dbReference type="OMA" id="WIFWNIG"/>
<keyword evidence="3" id="KW-1185">Reference proteome</keyword>
<dbReference type="STRING" id="41447.ENSSDUP00000025474"/>
<evidence type="ECO:0000313" key="2">
    <source>
        <dbReference type="Ensembl" id="ENSSDUP00000025474.1"/>
    </source>
</evidence>
<reference evidence="2" key="2">
    <citation type="submission" date="2025-09" db="UniProtKB">
        <authorList>
            <consortium name="Ensembl"/>
        </authorList>
    </citation>
    <scope>IDENTIFICATION</scope>
</reference>
<dbReference type="Ensembl" id="ENSSDUT00000025940.1">
    <property type="protein sequence ID" value="ENSSDUP00000025474.1"/>
    <property type="gene ID" value="ENSSDUG00000018481.1"/>
</dbReference>